<name>A0A2J8IKM8_PANTR</name>
<accession>A0A2J8IKM8</accession>
<dbReference type="EMBL" id="NBAG03001135">
    <property type="protein sequence ID" value="PNI11070.1"/>
    <property type="molecule type" value="Genomic_DNA"/>
</dbReference>
<organism evidence="2 3">
    <name type="scientific">Pan troglodytes</name>
    <name type="common">Chimpanzee</name>
    <dbReference type="NCBI Taxonomy" id="9598"/>
    <lineage>
        <taxon>Eukaryota</taxon>
        <taxon>Metazoa</taxon>
        <taxon>Chordata</taxon>
        <taxon>Craniata</taxon>
        <taxon>Vertebrata</taxon>
        <taxon>Euteleostomi</taxon>
        <taxon>Mammalia</taxon>
        <taxon>Eutheria</taxon>
        <taxon>Euarchontoglires</taxon>
        <taxon>Primates</taxon>
        <taxon>Haplorrhini</taxon>
        <taxon>Catarrhini</taxon>
        <taxon>Hominidae</taxon>
        <taxon>Pan</taxon>
    </lineage>
</organism>
<proteinExistence type="predicted"/>
<feature type="region of interest" description="Disordered" evidence="1">
    <location>
        <begin position="1"/>
        <end position="22"/>
    </location>
</feature>
<evidence type="ECO:0000313" key="3">
    <source>
        <dbReference type="Proteomes" id="UP000236370"/>
    </source>
</evidence>
<sequence>MAAVQVVGSLPSGQPREAPREAIPERGNGFRLLSARLCALRPDDSSSARTEIHLLFDQLISENYSEGSGVAPEDVSALLVQACRLVPLTQNHLVSKVSQLIHHLLNRLQSLTLLPRLECGVISAHCKLRLPSLHHSSASASQVAGTTGTRHHVIVDEQHLDFLLAYTISAIHQCSSWTHREILQALAALVYCNGSKCQKYLPELLGNTGLLMK</sequence>
<dbReference type="Proteomes" id="UP000236370">
    <property type="component" value="Unassembled WGS sequence"/>
</dbReference>
<gene>
    <name evidence="2" type="ORF">CK820_G0056137</name>
</gene>
<protein>
    <submittedName>
        <fullName evidence="2">HEATR6 isoform 5</fullName>
    </submittedName>
</protein>
<reference evidence="2 3" key="1">
    <citation type="submission" date="2017-12" db="EMBL/GenBank/DDBJ databases">
        <title>High-resolution comparative analysis of great ape genomes.</title>
        <authorList>
            <person name="Pollen A."/>
            <person name="Hastie A."/>
            <person name="Hormozdiari F."/>
            <person name="Dougherty M."/>
            <person name="Liu R."/>
            <person name="Chaisson M."/>
            <person name="Hoppe E."/>
            <person name="Hill C."/>
            <person name="Pang A."/>
            <person name="Hillier L."/>
            <person name="Baker C."/>
            <person name="Armstrong J."/>
            <person name="Shendure J."/>
            <person name="Paten B."/>
            <person name="Wilson R."/>
            <person name="Chao H."/>
            <person name="Schneider V."/>
            <person name="Ventura M."/>
            <person name="Kronenberg Z."/>
            <person name="Murali S."/>
            <person name="Gordon D."/>
            <person name="Cantsilieris S."/>
            <person name="Munson K."/>
            <person name="Nelson B."/>
            <person name="Raja A."/>
            <person name="Underwood J."/>
            <person name="Diekhans M."/>
            <person name="Fiddes I."/>
            <person name="Haussler D."/>
            <person name="Eichler E."/>
        </authorList>
    </citation>
    <scope>NUCLEOTIDE SEQUENCE [LARGE SCALE GENOMIC DNA]</scope>
    <source>
        <strain evidence="2">Yerkes chimp pedigree #C0471</strain>
    </source>
</reference>
<dbReference type="InterPro" id="IPR052107">
    <property type="entry name" value="HEAT6"/>
</dbReference>
<evidence type="ECO:0000313" key="2">
    <source>
        <dbReference type="EMBL" id="PNI11070.1"/>
    </source>
</evidence>
<dbReference type="PANTHER" id="PTHR13366">
    <property type="entry name" value="MALARIA ANTIGEN-RELATED"/>
    <property type="match status" value="1"/>
</dbReference>
<dbReference type="PANTHER" id="PTHR13366:SF0">
    <property type="entry name" value="HEAT REPEAT-CONTAINING PROTEIN 6"/>
    <property type="match status" value="1"/>
</dbReference>
<feature type="non-terminal residue" evidence="2">
    <location>
        <position position="213"/>
    </location>
</feature>
<comment type="caution">
    <text evidence="2">The sequence shown here is derived from an EMBL/GenBank/DDBJ whole genome shotgun (WGS) entry which is preliminary data.</text>
</comment>
<evidence type="ECO:0000256" key="1">
    <source>
        <dbReference type="SAM" id="MobiDB-lite"/>
    </source>
</evidence>
<dbReference type="AlphaFoldDB" id="A0A2J8IKM8"/>